<proteinExistence type="predicted"/>
<evidence type="ECO:0000313" key="4">
    <source>
        <dbReference type="Proteomes" id="UP000321379"/>
    </source>
</evidence>
<feature type="compositionally biased region" description="Basic and acidic residues" evidence="1">
    <location>
        <begin position="331"/>
        <end position="349"/>
    </location>
</feature>
<comment type="caution">
    <text evidence="3">The sequence shown here is derived from an EMBL/GenBank/DDBJ whole genome shotgun (WGS) entry which is preliminary data.</text>
</comment>
<keyword evidence="2" id="KW-1133">Transmembrane helix</keyword>
<evidence type="ECO:0000313" key="3">
    <source>
        <dbReference type="EMBL" id="TXN28087.1"/>
    </source>
</evidence>
<feature type="compositionally biased region" description="Acidic residues" evidence="1">
    <location>
        <begin position="296"/>
        <end position="309"/>
    </location>
</feature>
<feature type="compositionally biased region" description="Low complexity" evidence="1">
    <location>
        <begin position="251"/>
        <end position="267"/>
    </location>
</feature>
<keyword evidence="4" id="KW-1185">Reference proteome</keyword>
<reference evidence="3 4" key="1">
    <citation type="submission" date="2019-08" db="EMBL/GenBank/DDBJ databases">
        <title>Bacterial whole genome sequence for Glaciihabitans sp. CHu50b-6-2.</title>
        <authorList>
            <person name="Jin L."/>
        </authorList>
    </citation>
    <scope>NUCLEOTIDE SEQUENCE [LARGE SCALE GENOMIC DNA]</scope>
    <source>
        <strain evidence="3 4">CHu50b-6-2</strain>
    </source>
</reference>
<name>A0A5C8UIT7_9MICO</name>
<evidence type="ECO:0000256" key="2">
    <source>
        <dbReference type="SAM" id="Phobius"/>
    </source>
</evidence>
<feature type="region of interest" description="Disordered" evidence="1">
    <location>
        <begin position="232"/>
        <end position="349"/>
    </location>
</feature>
<keyword evidence="2" id="KW-0472">Membrane</keyword>
<evidence type="ECO:0000256" key="1">
    <source>
        <dbReference type="SAM" id="MobiDB-lite"/>
    </source>
</evidence>
<protein>
    <submittedName>
        <fullName evidence="3">Uncharacterized protein</fullName>
    </submittedName>
</protein>
<dbReference type="Proteomes" id="UP000321379">
    <property type="component" value="Unassembled WGS sequence"/>
</dbReference>
<accession>A0A5C8UIT7</accession>
<dbReference type="AlphaFoldDB" id="A0A5C8UIT7"/>
<organism evidence="3 4">
    <name type="scientific">Lacisediminihabitans profunda</name>
    <dbReference type="NCBI Taxonomy" id="2594790"/>
    <lineage>
        <taxon>Bacteria</taxon>
        <taxon>Bacillati</taxon>
        <taxon>Actinomycetota</taxon>
        <taxon>Actinomycetes</taxon>
        <taxon>Micrococcales</taxon>
        <taxon>Microbacteriaceae</taxon>
        <taxon>Lacisediminihabitans</taxon>
    </lineage>
</organism>
<feature type="compositionally biased region" description="Acidic residues" evidence="1">
    <location>
        <begin position="268"/>
        <end position="281"/>
    </location>
</feature>
<feature type="transmembrane region" description="Helical" evidence="2">
    <location>
        <begin position="20"/>
        <end position="40"/>
    </location>
</feature>
<dbReference type="EMBL" id="VRMG01000016">
    <property type="protein sequence ID" value="TXN28087.1"/>
    <property type="molecule type" value="Genomic_DNA"/>
</dbReference>
<gene>
    <name evidence="3" type="ORF">FVP33_18230</name>
</gene>
<keyword evidence="2" id="KW-0812">Transmembrane</keyword>
<sequence length="349" mass="37656">MQWWNDFLGWLSSDDGARIISSAVIPFLAILIAGVVAAAIGRGSAKRVIALSDREVKASAVTALISAARKAAVWNTLPAPEQQHIDHLIGDADIRLRLLPVPGTALAADWASHEIISMKRNAVSFSFQAEQSLLVFRDRLIEWQARPSRAKRLFKNDLDSWAYDSSLSEQELVHNQQAWAAAQVAKTGPVDTVSAAAIAAPTVAAAATPPVATPPVATPPVTRPFAQSRFSRPAAVPVAPSEATHDPAVSEPTAARTPEPTPAAAEPDAPEAETVEPEIVEPESHQPAQTEHLEEIVVDDDEQDEDLPELVEPAPEEPRDVSQASVFAPADRNDHDGHDRQEHEHHQHN</sequence>
<dbReference type="RefSeq" id="WP_147785128.1">
    <property type="nucleotide sequence ID" value="NZ_VRMG01000016.1"/>
</dbReference>